<comment type="caution">
    <text evidence="2">The sequence shown here is derived from an EMBL/GenBank/DDBJ whole genome shotgun (WGS) entry which is preliminary data.</text>
</comment>
<dbReference type="EMBL" id="SRLO01015789">
    <property type="protein sequence ID" value="TNN24307.1"/>
    <property type="molecule type" value="Genomic_DNA"/>
</dbReference>
<reference evidence="2 3" key="1">
    <citation type="submission" date="2019-03" db="EMBL/GenBank/DDBJ databases">
        <title>First draft genome of Liparis tanakae, snailfish: a comprehensive survey of snailfish specific genes.</title>
        <authorList>
            <person name="Kim W."/>
            <person name="Song I."/>
            <person name="Jeong J.-H."/>
            <person name="Kim D."/>
            <person name="Kim S."/>
            <person name="Ryu S."/>
            <person name="Song J.Y."/>
            <person name="Lee S.K."/>
        </authorList>
    </citation>
    <scope>NUCLEOTIDE SEQUENCE [LARGE SCALE GENOMIC DNA]</scope>
    <source>
        <tissue evidence="2">Muscle</tissue>
    </source>
</reference>
<gene>
    <name evidence="2" type="ORF">EYF80_065570</name>
</gene>
<evidence type="ECO:0000313" key="3">
    <source>
        <dbReference type="Proteomes" id="UP000314294"/>
    </source>
</evidence>
<dbReference type="Proteomes" id="UP000314294">
    <property type="component" value="Unassembled WGS sequence"/>
</dbReference>
<keyword evidence="3" id="KW-1185">Reference proteome</keyword>
<name>A0A4Z2E6C6_9TELE</name>
<protein>
    <submittedName>
        <fullName evidence="2">Uncharacterized protein</fullName>
    </submittedName>
</protein>
<organism evidence="2 3">
    <name type="scientific">Liparis tanakae</name>
    <name type="common">Tanaka's snailfish</name>
    <dbReference type="NCBI Taxonomy" id="230148"/>
    <lineage>
        <taxon>Eukaryota</taxon>
        <taxon>Metazoa</taxon>
        <taxon>Chordata</taxon>
        <taxon>Craniata</taxon>
        <taxon>Vertebrata</taxon>
        <taxon>Euteleostomi</taxon>
        <taxon>Actinopterygii</taxon>
        <taxon>Neopterygii</taxon>
        <taxon>Teleostei</taxon>
        <taxon>Neoteleostei</taxon>
        <taxon>Acanthomorphata</taxon>
        <taxon>Eupercaria</taxon>
        <taxon>Perciformes</taxon>
        <taxon>Cottioidei</taxon>
        <taxon>Cottales</taxon>
        <taxon>Liparidae</taxon>
        <taxon>Liparis</taxon>
    </lineage>
</organism>
<sequence length="71" mass="9168">MDRRRRSRRWRKKMTTKRRDILSRMKNKKVKRRMREKGPGEGLERNIKKRRMRRRRCRRKDEKQEEEEEGI</sequence>
<evidence type="ECO:0000256" key="1">
    <source>
        <dbReference type="SAM" id="MobiDB-lite"/>
    </source>
</evidence>
<proteinExistence type="predicted"/>
<accession>A0A4Z2E6C6</accession>
<feature type="compositionally biased region" description="Basic residues" evidence="1">
    <location>
        <begin position="26"/>
        <end position="35"/>
    </location>
</feature>
<feature type="region of interest" description="Disordered" evidence="1">
    <location>
        <begin position="26"/>
        <end position="71"/>
    </location>
</feature>
<feature type="compositionally biased region" description="Basic residues" evidence="1">
    <location>
        <begin position="47"/>
        <end position="58"/>
    </location>
</feature>
<feature type="compositionally biased region" description="Basic and acidic residues" evidence="1">
    <location>
        <begin position="36"/>
        <end position="46"/>
    </location>
</feature>
<dbReference type="AlphaFoldDB" id="A0A4Z2E6C6"/>
<evidence type="ECO:0000313" key="2">
    <source>
        <dbReference type="EMBL" id="TNN24307.1"/>
    </source>
</evidence>